<accession>A0A371P0A6</accession>
<dbReference type="GO" id="GO:0003677">
    <property type="term" value="F:DNA binding"/>
    <property type="evidence" value="ECO:0007669"/>
    <property type="project" value="InterPro"/>
</dbReference>
<dbReference type="InterPro" id="IPR001387">
    <property type="entry name" value="Cro/C1-type_HTH"/>
</dbReference>
<keyword evidence="2" id="KW-1185">Reference proteome</keyword>
<sequence>MACTFLEIRISKGIELEFIAKRIGIAVDKLDGYEQNTKTMPCSIAVKLCKVYKIASFDQIKF</sequence>
<comment type="caution">
    <text evidence="1">The sequence shown here is derived from an EMBL/GenBank/DDBJ whole genome shotgun (WGS) entry which is preliminary data.</text>
</comment>
<dbReference type="SUPFAM" id="SSF47413">
    <property type="entry name" value="lambda repressor-like DNA-binding domains"/>
    <property type="match status" value="1"/>
</dbReference>
<dbReference type="CDD" id="cd00093">
    <property type="entry name" value="HTH_XRE"/>
    <property type="match status" value="1"/>
</dbReference>
<dbReference type="Gene3D" id="1.10.260.40">
    <property type="entry name" value="lambda repressor-like DNA-binding domains"/>
    <property type="match status" value="1"/>
</dbReference>
<dbReference type="AlphaFoldDB" id="A0A371P0A6"/>
<gene>
    <name evidence="1" type="ORF">DX130_24695</name>
</gene>
<dbReference type="EMBL" id="QUBQ01000008">
    <property type="protein sequence ID" value="REK69363.1"/>
    <property type="molecule type" value="Genomic_DNA"/>
</dbReference>
<organism evidence="1 2">
    <name type="scientific">Paenibacillus paeoniae</name>
    <dbReference type="NCBI Taxonomy" id="2292705"/>
    <lineage>
        <taxon>Bacteria</taxon>
        <taxon>Bacillati</taxon>
        <taxon>Bacillota</taxon>
        <taxon>Bacilli</taxon>
        <taxon>Bacillales</taxon>
        <taxon>Paenibacillaceae</taxon>
        <taxon>Paenibacillus</taxon>
    </lineage>
</organism>
<protein>
    <submittedName>
        <fullName evidence="1">XRE family transcriptional regulator</fullName>
    </submittedName>
</protein>
<evidence type="ECO:0000313" key="1">
    <source>
        <dbReference type="EMBL" id="REK69363.1"/>
    </source>
</evidence>
<name>A0A371P0A6_9BACL</name>
<proteinExistence type="predicted"/>
<reference evidence="1 2" key="1">
    <citation type="submission" date="2018-08" db="EMBL/GenBank/DDBJ databases">
        <title>Paenibacillus sp. M4BSY-1, whole genome shotgun sequence.</title>
        <authorList>
            <person name="Tuo L."/>
        </authorList>
    </citation>
    <scope>NUCLEOTIDE SEQUENCE [LARGE SCALE GENOMIC DNA]</scope>
    <source>
        <strain evidence="1 2">M4BSY-1</strain>
    </source>
</reference>
<dbReference type="InterPro" id="IPR010982">
    <property type="entry name" value="Lambda_DNA-bd_dom_sf"/>
</dbReference>
<dbReference type="Proteomes" id="UP000261905">
    <property type="component" value="Unassembled WGS sequence"/>
</dbReference>
<evidence type="ECO:0000313" key="2">
    <source>
        <dbReference type="Proteomes" id="UP000261905"/>
    </source>
</evidence>